<proteinExistence type="predicted"/>
<organism evidence="2 3">
    <name type="scientific">Poecilia latipinna</name>
    <name type="common">sailfin molly</name>
    <dbReference type="NCBI Taxonomy" id="48699"/>
    <lineage>
        <taxon>Eukaryota</taxon>
        <taxon>Metazoa</taxon>
        <taxon>Chordata</taxon>
        <taxon>Craniata</taxon>
        <taxon>Vertebrata</taxon>
        <taxon>Euteleostomi</taxon>
        <taxon>Actinopterygii</taxon>
        <taxon>Neopterygii</taxon>
        <taxon>Teleostei</taxon>
        <taxon>Neoteleostei</taxon>
        <taxon>Acanthomorphata</taxon>
        <taxon>Ovalentaria</taxon>
        <taxon>Atherinomorphae</taxon>
        <taxon>Cyprinodontiformes</taxon>
        <taxon>Poeciliidae</taxon>
        <taxon>Poeciliinae</taxon>
        <taxon>Poecilia</taxon>
    </lineage>
</organism>
<dbReference type="PANTHER" id="PTHR31025:SF29">
    <property type="entry name" value="SI:CH211-196P9.1"/>
    <property type="match status" value="1"/>
</dbReference>
<dbReference type="AlphaFoldDB" id="A0A3B3V178"/>
<protein>
    <submittedName>
        <fullName evidence="2">Uncharacterized protein</fullName>
    </submittedName>
</protein>
<dbReference type="GeneTree" id="ENSGT01120000272266"/>
<accession>A0A3B3V178</accession>
<evidence type="ECO:0000313" key="2">
    <source>
        <dbReference type="Ensembl" id="ENSPLAP00000018641.1"/>
    </source>
</evidence>
<dbReference type="Ensembl" id="ENSPLAT00000031936.1">
    <property type="protein sequence ID" value="ENSPLAP00000018641.1"/>
    <property type="gene ID" value="ENSPLAG00000023388.1"/>
</dbReference>
<name>A0A3B3V178_9TELE</name>
<feature type="region of interest" description="Disordered" evidence="1">
    <location>
        <begin position="1"/>
        <end position="20"/>
    </location>
</feature>
<feature type="compositionally biased region" description="Low complexity" evidence="1">
    <location>
        <begin position="1"/>
        <end position="15"/>
    </location>
</feature>
<dbReference type="PANTHER" id="PTHR31025">
    <property type="entry name" value="SI:CH211-196P9.1-RELATED"/>
    <property type="match status" value="1"/>
</dbReference>
<keyword evidence="3" id="KW-1185">Reference proteome</keyword>
<sequence length="165" mass="18260">GSASSVESPSSSSSSTVITENTRAQRRRLIVYVTKSLSDPTRRKLVNILVADMIESHGRVPPVNVRITYALGIVTLFPNLKDNCSPTGYMKDISGKFIARWPTFYKPKVITVSKSLRQSVHLDDLLSAQEESSDYGMRTLCLLCPTMQPSSTSTHSSKQQFMGLM</sequence>
<dbReference type="STRING" id="48699.ENSPLAP00000018641"/>
<evidence type="ECO:0000313" key="3">
    <source>
        <dbReference type="Proteomes" id="UP000261500"/>
    </source>
</evidence>
<evidence type="ECO:0000256" key="1">
    <source>
        <dbReference type="SAM" id="MobiDB-lite"/>
    </source>
</evidence>
<reference evidence="2" key="1">
    <citation type="submission" date="2025-08" db="UniProtKB">
        <authorList>
            <consortium name="Ensembl"/>
        </authorList>
    </citation>
    <scope>IDENTIFICATION</scope>
</reference>
<dbReference type="Proteomes" id="UP000261500">
    <property type="component" value="Unplaced"/>
</dbReference>
<reference evidence="2" key="2">
    <citation type="submission" date="2025-09" db="UniProtKB">
        <authorList>
            <consortium name="Ensembl"/>
        </authorList>
    </citation>
    <scope>IDENTIFICATION</scope>
</reference>